<sequence length="150" mass="17783">MEPTPRIWVLLGWRRGDNNQLLALAEALGLPFETRTLSYRRSWALLLNLLPKRPHLLTRRARHSFEPPWPDLVIGIGRRSVAVSRWIRKRSGKHTKIVRLGNPRRKIGCSTWSLRLPNIPLLMMRMSWSFRSPWVGMENRRNRRTRRASF</sequence>
<keyword evidence="2" id="KW-1185">Reference proteome</keyword>
<gene>
    <name evidence="1" type="ORF">H9L15_11455</name>
</gene>
<dbReference type="Proteomes" id="UP000516134">
    <property type="component" value="Chromosome"/>
</dbReference>
<dbReference type="EMBL" id="CP060780">
    <property type="protein sequence ID" value="QNP42729.1"/>
    <property type="molecule type" value="Genomic_DNA"/>
</dbReference>
<evidence type="ECO:0000313" key="1">
    <source>
        <dbReference type="EMBL" id="QNP42729.1"/>
    </source>
</evidence>
<evidence type="ECO:0000313" key="2">
    <source>
        <dbReference type="Proteomes" id="UP000516134"/>
    </source>
</evidence>
<reference evidence="1 2" key="1">
    <citation type="submission" date="2020-08" db="EMBL/GenBank/DDBJ databases">
        <title>Genome sequence of Sphingomonas daechungensis KACC 18115T.</title>
        <authorList>
            <person name="Hyun D.-W."/>
            <person name="Bae J.-W."/>
        </authorList>
    </citation>
    <scope>NUCLEOTIDE SEQUENCE [LARGE SCALE GENOMIC DNA]</scope>
    <source>
        <strain evidence="1 2">KACC 18115</strain>
    </source>
</reference>
<proteinExistence type="predicted"/>
<dbReference type="Pfam" id="PF06258">
    <property type="entry name" value="Mito_fiss_Elm1"/>
    <property type="match status" value="1"/>
</dbReference>
<organism evidence="1 2">
    <name type="scientific">Sphingomonas daechungensis</name>
    <dbReference type="NCBI Taxonomy" id="1176646"/>
    <lineage>
        <taxon>Bacteria</taxon>
        <taxon>Pseudomonadati</taxon>
        <taxon>Pseudomonadota</taxon>
        <taxon>Alphaproteobacteria</taxon>
        <taxon>Sphingomonadales</taxon>
        <taxon>Sphingomonadaceae</taxon>
        <taxon>Sphingomonas</taxon>
    </lineage>
</organism>
<dbReference type="InterPro" id="IPR009367">
    <property type="entry name" value="Elm1-like"/>
</dbReference>
<accession>A0ABX6SZJ1</accession>
<protein>
    <submittedName>
        <fullName evidence="1">Mitochondrial fission ELM1 family protein</fullName>
    </submittedName>
</protein>
<dbReference type="RefSeq" id="WP_187714161.1">
    <property type="nucleotide sequence ID" value="NZ_CP060780.1"/>
</dbReference>
<name>A0ABX6SZJ1_9SPHN</name>